<dbReference type="InterPro" id="IPR024555">
    <property type="entry name" value="PX-associated"/>
</dbReference>
<dbReference type="EMBL" id="QJNU01000014">
    <property type="protein sequence ID" value="RYP10716.1"/>
    <property type="molecule type" value="Genomic_DNA"/>
</dbReference>
<dbReference type="InterPro" id="IPR024554">
    <property type="entry name" value="LEC1-like_C"/>
</dbReference>
<dbReference type="AlphaFoldDB" id="A0A4Q4TTA3"/>
<dbReference type="GO" id="GO:0035091">
    <property type="term" value="F:phosphatidylinositol binding"/>
    <property type="evidence" value="ECO:0007669"/>
    <property type="project" value="TreeGrafter"/>
</dbReference>
<dbReference type="PANTHER" id="PTHR47185:SF2">
    <property type="entry name" value="FUNGAL PROTEIN"/>
    <property type="match status" value="1"/>
</dbReference>
<evidence type="ECO:0000259" key="3">
    <source>
        <dbReference type="Pfam" id="PF12828"/>
    </source>
</evidence>
<dbReference type="PANTHER" id="PTHR47185">
    <property type="entry name" value="PX DOMAIN-CONTAINING PROTEIN YPR097W"/>
    <property type="match status" value="1"/>
</dbReference>
<evidence type="ECO:0000256" key="1">
    <source>
        <dbReference type="SAM" id="MobiDB-lite"/>
    </source>
</evidence>
<name>A0A4Q4TTA3_9PEZI</name>
<feature type="region of interest" description="Disordered" evidence="1">
    <location>
        <begin position="613"/>
        <end position="644"/>
    </location>
</feature>
<organism evidence="4 5">
    <name type="scientific">Monosporascus ibericus</name>
    <dbReference type="NCBI Taxonomy" id="155417"/>
    <lineage>
        <taxon>Eukaryota</taxon>
        <taxon>Fungi</taxon>
        <taxon>Dikarya</taxon>
        <taxon>Ascomycota</taxon>
        <taxon>Pezizomycotina</taxon>
        <taxon>Sordariomycetes</taxon>
        <taxon>Xylariomycetidae</taxon>
        <taxon>Xylariales</taxon>
        <taxon>Xylariales incertae sedis</taxon>
        <taxon>Monosporascus</taxon>
    </lineage>
</organism>
<reference evidence="4 5" key="1">
    <citation type="submission" date="2018-06" db="EMBL/GenBank/DDBJ databases">
        <title>Complete Genomes of Monosporascus.</title>
        <authorList>
            <person name="Robinson A.J."/>
            <person name="Natvig D.O."/>
        </authorList>
    </citation>
    <scope>NUCLEOTIDE SEQUENCE [LARGE SCALE GENOMIC DNA]</scope>
    <source>
        <strain evidence="4 5">CBS 110550</strain>
    </source>
</reference>
<protein>
    <recommendedName>
        <fullName evidence="6">PX-associated domain-containing protein</fullName>
    </recommendedName>
</protein>
<evidence type="ECO:0000313" key="4">
    <source>
        <dbReference type="EMBL" id="RYP10716.1"/>
    </source>
</evidence>
<proteinExistence type="predicted"/>
<dbReference type="InterPro" id="IPR047168">
    <property type="entry name" value="LEC1-like"/>
</dbReference>
<dbReference type="Proteomes" id="UP000293360">
    <property type="component" value="Unassembled WGS sequence"/>
</dbReference>
<dbReference type="STRING" id="155417.A0A4Q4TTA3"/>
<comment type="caution">
    <text evidence="4">The sequence shown here is derived from an EMBL/GenBank/DDBJ whole genome shotgun (WGS) entry which is preliminary data.</text>
</comment>
<feature type="domain" description="PX-associated" evidence="3">
    <location>
        <begin position="3"/>
        <end position="129"/>
    </location>
</feature>
<evidence type="ECO:0008006" key="6">
    <source>
        <dbReference type="Google" id="ProtNLM"/>
    </source>
</evidence>
<dbReference type="Pfam" id="PF12825">
    <property type="entry name" value="DUF3818"/>
    <property type="match status" value="1"/>
</dbReference>
<sequence>MSSSPLTAPQLRALFDILVHYETYSEVEFFKRPEAIDHYGYPFTANAKSGGKPANIKSSTPLLQLLLTRLLLPIPGLRDLSSDFWNVKFRGIMLRLCEADLSESYDKGTLGSRKRLATAASVIHAAITRGLLAGVSQGGESTLRSHYDSRTAEGVTDAYHASIYQLVYGDLVDDLFNYATKTGNLDDYSPAVRAAVDYGIIHIATLLHCIFSLSAEGPYLLKLLENSNSLIPYSVLGQTLRIGNAASMMNGLIRLILAKVSVGAVTNWLGLTQNAPDGMNLLQRIISLTLEWDSSDFRKAVEKIKKEKDRASDECFAAIDRHVQSDRSQHDSIREASKTQRQSIVIAILGSADKQLPDKLTDSQHSQLLEYYSAQLAIRDREMIVDALCRQSPDFTTSVLKEGLAVFDPMIRVIHQNVDLRKHLGSLQKLLADLIKTSKPKQSNSGSKQQDTGSLPPSVDDYVDLLRRNRYMLFEYLHDVAKGCPELRETWRAWAKHAVKAFRHDAKYTDVSRFKEASDASEPKAQDLSAGSMDIDLQRLFDRIPAVARNSALAEIDAHAKYLRKLEKISAERMQRILDGSAGGGPGANGMSGPGMYLAQWQSLLDNTIITPESKQGPLRRGKNVKSLKASGKTEAVTTNESRDPTVILPEEEKSLLEAPDVTTVITHLGPQFKNLVAEKSCQGLES</sequence>
<keyword evidence="5" id="KW-1185">Reference proteome</keyword>
<gene>
    <name evidence="4" type="ORF">DL764_000506</name>
</gene>
<dbReference type="OrthoDB" id="2117459at2759"/>
<accession>A0A4Q4TTA3</accession>
<evidence type="ECO:0000259" key="2">
    <source>
        <dbReference type="Pfam" id="PF12825"/>
    </source>
</evidence>
<feature type="domain" description="PX" evidence="2">
    <location>
        <begin position="174"/>
        <end position="373"/>
    </location>
</feature>
<dbReference type="Pfam" id="PF12828">
    <property type="entry name" value="PXB"/>
    <property type="match status" value="1"/>
</dbReference>
<evidence type="ECO:0000313" key="5">
    <source>
        <dbReference type="Proteomes" id="UP000293360"/>
    </source>
</evidence>